<comment type="caution">
    <text evidence="3">The sequence shown here is derived from an EMBL/GenBank/DDBJ whole genome shotgun (WGS) entry which is preliminary data.</text>
</comment>
<evidence type="ECO:0000259" key="2">
    <source>
        <dbReference type="Pfam" id="PF01569"/>
    </source>
</evidence>
<feature type="transmembrane region" description="Helical" evidence="1">
    <location>
        <begin position="256"/>
        <end position="279"/>
    </location>
</feature>
<dbReference type="eggNOG" id="COG0671">
    <property type="taxonomic scope" value="Bacteria"/>
</dbReference>
<feature type="transmembrane region" description="Helical" evidence="1">
    <location>
        <begin position="90"/>
        <end position="111"/>
    </location>
</feature>
<evidence type="ECO:0000313" key="4">
    <source>
        <dbReference type="Proteomes" id="UP000053405"/>
    </source>
</evidence>
<dbReference type="EMBL" id="BANT01000002">
    <property type="protein sequence ID" value="GAC55885.1"/>
    <property type="molecule type" value="Genomic_DNA"/>
</dbReference>
<reference evidence="3 4" key="1">
    <citation type="submission" date="2012-12" db="EMBL/GenBank/DDBJ databases">
        <title>Whole genome shotgun sequence of Gordonia hirsuta NBRC 16056.</title>
        <authorList>
            <person name="Isaki-Nakamura S."/>
            <person name="Hosoyama A."/>
            <person name="Tsuchikane K."/>
            <person name="Katsumata H."/>
            <person name="Baba S."/>
            <person name="Yamazaki S."/>
            <person name="Fujita N."/>
        </authorList>
    </citation>
    <scope>NUCLEOTIDE SEQUENCE [LARGE SCALE GENOMIC DNA]</scope>
    <source>
        <strain evidence="3 4">NBRC 16056</strain>
    </source>
</reference>
<dbReference type="Proteomes" id="UP000053405">
    <property type="component" value="Unassembled WGS sequence"/>
</dbReference>
<keyword evidence="4" id="KW-1185">Reference proteome</keyword>
<dbReference type="STRING" id="1121927.GOHSU_02_00280"/>
<keyword evidence="1" id="KW-1133">Transmembrane helix</keyword>
<sequence length="285" mass="29782">MSVPPPVGVARWWGLTIGSLLVLVAVYLAAVRTPTGQRVENQALSGARQVNADELAGADQALATFTVSSLGVAVAILAIIGWLRGGLRLAAIAVAVVAGAVMVAEVLKRVVLTRPPLVEAPEYWQHNSFPSGHTTVAMSVACASLIVVSWRWRTLAMLVVMSWTVGVGAYTVVARWHRLSDTIGADAIALAAASIAALVLVRTGQVQAVPADRKAPVRTVLIVLATLYVVAMGAIGIALGVVGMGQEPGSVAEYNVYLAAQSLASVGSVLAILLAWWSWHRLESV</sequence>
<accession>L7L409</accession>
<feature type="transmembrane region" description="Helical" evidence="1">
    <location>
        <begin position="61"/>
        <end position="83"/>
    </location>
</feature>
<organism evidence="3 4">
    <name type="scientific">Gordonia hirsuta DSM 44140 = NBRC 16056</name>
    <dbReference type="NCBI Taxonomy" id="1121927"/>
    <lineage>
        <taxon>Bacteria</taxon>
        <taxon>Bacillati</taxon>
        <taxon>Actinomycetota</taxon>
        <taxon>Actinomycetes</taxon>
        <taxon>Mycobacteriales</taxon>
        <taxon>Gordoniaceae</taxon>
        <taxon>Gordonia</taxon>
    </lineage>
</organism>
<feature type="transmembrane region" description="Helical" evidence="1">
    <location>
        <begin position="183"/>
        <end position="201"/>
    </location>
</feature>
<evidence type="ECO:0000313" key="3">
    <source>
        <dbReference type="EMBL" id="GAC55885.1"/>
    </source>
</evidence>
<dbReference type="InterPro" id="IPR036938">
    <property type="entry name" value="PAP2/HPO_sf"/>
</dbReference>
<dbReference type="AlphaFoldDB" id="L7L409"/>
<feature type="transmembrane region" description="Helical" evidence="1">
    <location>
        <begin position="221"/>
        <end position="244"/>
    </location>
</feature>
<name>L7L409_9ACTN</name>
<keyword evidence="1" id="KW-0812">Transmembrane</keyword>
<feature type="transmembrane region" description="Helical" evidence="1">
    <location>
        <begin position="131"/>
        <end position="148"/>
    </location>
</feature>
<dbReference type="RefSeq" id="WP_005935098.1">
    <property type="nucleotide sequence ID" value="NZ_ATVK01000040.1"/>
</dbReference>
<dbReference type="CDD" id="cd01610">
    <property type="entry name" value="PAP2_like"/>
    <property type="match status" value="1"/>
</dbReference>
<evidence type="ECO:0000256" key="1">
    <source>
        <dbReference type="SAM" id="Phobius"/>
    </source>
</evidence>
<feature type="domain" description="Phosphatidic acid phosphatase type 2/haloperoxidase" evidence="2">
    <location>
        <begin position="92"/>
        <end position="198"/>
    </location>
</feature>
<dbReference type="Gene3D" id="1.20.144.10">
    <property type="entry name" value="Phosphatidic acid phosphatase type 2/haloperoxidase"/>
    <property type="match status" value="1"/>
</dbReference>
<proteinExistence type="predicted"/>
<feature type="transmembrane region" description="Helical" evidence="1">
    <location>
        <begin position="155"/>
        <end position="177"/>
    </location>
</feature>
<gene>
    <name evidence="3" type="ORF">GOHSU_02_00280</name>
</gene>
<keyword evidence="1" id="KW-0472">Membrane</keyword>
<dbReference type="Pfam" id="PF01569">
    <property type="entry name" value="PAP2"/>
    <property type="match status" value="1"/>
</dbReference>
<dbReference type="InterPro" id="IPR000326">
    <property type="entry name" value="PAP2/HPO"/>
</dbReference>
<dbReference type="SUPFAM" id="SSF48317">
    <property type="entry name" value="Acid phosphatase/Vanadium-dependent haloperoxidase"/>
    <property type="match status" value="1"/>
</dbReference>
<dbReference type="OrthoDB" id="3240395at2"/>
<protein>
    <recommendedName>
        <fullName evidence="2">Phosphatidic acid phosphatase type 2/haloperoxidase domain-containing protein</fullName>
    </recommendedName>
</protein>
<feature type="transmembrane region" description="Helical" evidence="1">
    <location>
        <begin position="12"/>
        <end position="30"/>
    </location>
</feature>